<dbReference type="PANTHER" id="PTHR42789">
    <property type="entry name" value="D-ISOMER SPECIFIC 2-HYDROXYACID DEHYDROGENASE FAMILY PROTEIN (AFU_ORTHOLOGUE AFUA_6G10090)"/>
    <property type="match status" value="1"/>
</dbReference>
<dbReference type="EMBL" id="CAACVI010000023">
    <property type="protein sequence ID" value="VEN74159.1"/>
    <property type="molecule type" value="Genomic_DNA"/>
</dbReference>
<dbReference type="SUPFAM" id="SSF52283">
    <property type="entry name" value="Formate/glycerate dehydrogenase catalytic domain-like"/>
    <property type="match status" value="1"/>
</dbReference>
<accession>A0A484HFW9</accession>
<evidence type="ECO:0000256" key="4">
    <source>
        <dbReference type="RuleBase" id="RU003719"/>
    </source>
</evidence>
<protein>
    <submittedName>
        <fullName evidence="7">Uncharacterized protein</fullName>
    </submittedName>
</protein>
<dbReference type="GO" id="GO:0016616">
    <property type="term" value="F:oxidoreductase activity, acting on the CH-OH group of donors, NAD or NADP as acceptor"/>
    <property type="evidence" value="ECO:0007669"/>
    <property type="project" value="InterPro"/>
</dbReference>
<keyword evidence="3" id="KW-0520">NAD</keyword>
<feature type="domain" description="D-isomer specific 2-hydroxyacid dehydrogenase NAD-binding" evidence="6">
    <location>
        <begin position="114"/>
        <end position="288"/>
    </location>
</feature>
<sequence length="327" mass="35513">MKPFHLLLEARPFCVFDRSAMEKLEKSDLIITDMRGSGVGDPAFMEAAGNAHAVLCGNDLVVDEAFLNTAPNLKAVSKFGVGLDTVDVEAATRHKVAVFNTPGANKDAVADHTFALMLSVARKIIPCDSGLREKRWEHTKIMGVEIWKKTLGLMGLGAIGRSVALRAKGFQMEIAACDPFWPEEFARENDIRRVELEELLKISDILSIHSPLTPENKGIIDQKAFETMKASAFLINAARGGIVNEADLFAALENKTIAGAGIDVFDEEPPVSSPLLKLDNVVLTPHTAAFTHEAMNNMSMGAADQALEFFSGKKPAHMVNPDVFTPV</sequence>
<evidence type="ECO:0000256" key="2">
    <source>
        <dbReference type="ARBA" id="ARBA00023002"/>
    </source>
</evidence>
<dbReference type="FunFam" id="3.40.50.720:FF:000203">
    <property type="entry name" value="D-3-phosphoglycerate dehydrogenase (SerA)"/>
    <property type="match status" value="1"/>
</dbReference>
<dbReference type="InterPro" id="IPR036291">
    <property type="entry name" value="NAD(P)-bd_dom_sf"/>
</dbReference>
<dbReference type="InterPro" id="IPR006139">
    <property type="entry name" value="D-isomer_2_OHA_DH_cat_dom"/>
</dbReference>
<dbReference type="InterPro" id="IPR050857">
    <property type="entry name" value="D-2-hydroxyacid_DH"/>
</dbReference>
<evidence type="ECO:0000313" key="7">
    <source>
        <dbReference type="EMBL" id="VEN74159.1"/>
    </source>
</evidence>
<dbReference type="Pfam" id="PF02826">
    <property type="entry name" value="2-Hacid_dh_C"/>
    <property type="match status" value="1"/>
</dbReference>
<evidence type="ECO:0000259" key="5">
    <source>
        <dbReference type="Pfam" id="PF00389"/>
    </source>
</evidence>
<dbReference type="InterPro" id="IPR006140">
    <property type="entry name" value="D-isomer_DH_NAD-bd"/>
</dbReference>
<dbReference type="PANTHER" id="PTHR42789:SF1">
    <property type="entry name" value="D-ISOMER SPECIFIC 2-HYDROXYACID DEHYDROGENASE FAMILY PROTEIN (AFU_ORTHOLOGUE AFUA_6G10090)"/>
    <property type="match status" value="1"/>
</dbReference>
<dbReference type="InterPro" id="IPR029753">
    <property type="entry name" value="D-isomer_DH_CS"/>
</dbReference>
<feature type="domain" description="D-isomer specific 2-hydroxyacid dehydrogenase catalytic" evidence="5">
    <location>
        <begin position="43"/>
        <end position="320"/>
    </location>
</feature>
<organism evidence="7">
    <name type="scientific">uncultured Desulfobacteraceae bacterium</name>
    <dbReference type="NCBI Taxonomy" id="218296"/>
    <lineage>
        <taxon>Bacteria</taxon>
        <taxon>Pseudomonadati</taxon>
        <taxon>Thermodesulfobacteriota</taxon>
        <taxon>Desulfobacteria</taxon>
        <taxon>Desulfobacterales</taxon>
        <taxon>Desulfobacteraceae</taxon>
        <taxon>environmental samples</taxon>
    </lineage>
</organism>
<gene>
    <name evidence="7" type="ORF">EPICR_30092</name>
</gene>
<dbReference type="Gene3D" id="3.40.50.720">
    <property type="entry name" value="NAD(P)-binding Rossmann-like Domain"/>
    <property type="match status" value="2"/>
</dbReference>
<comment type="similarity">
    <text evidence="1 4">Belongs to the D-isomer specific 2-hydroxyacid dehydrogenase family.</text>
</comment>
<dbReference type="PROSITE" id="PS00671">
    <property type="entry name" value="D_2_HYDROXYACID_DH_3"/>
    <property type="match status" value="1"/>
</dbReference>
<proteinExistence type="inferred from homology"/>
<reference evidence="7" key="1">
    <citation type="submission" date="2019-01" db="EMBL/GenBank/DDBJ databases">
        <authorList>
            <consortium name="Genoscope - CEA"/>
            <person name="William W."/>
        </authorList>
    </citation>
    <scope>NUCLEOTIDE SEQUENCE</scope>
    <source>
        <strain evidence="7">CR-1</strain>
    </source>
</reference>
<dbReference type="CDD" id="cd12172">
    <property type="entry name" value="PGDH_like_2"/>
    <property type="match status" value="1"/>
</dbReference>
<evidence type="ECO:0000256" key="3">
    <source>
        <dbReference type="ARBA" id="ARBA00023027"/>
    </source>
</evidence>
<evidence type="ECO:0000259" key="6">
    <source>
        <dbReference type="Pfam" id="PF02826"/>
    </source>
</evidence>
<dbReference type="SUPFAM" id="SSF51735">
    <property type="entry name" value="NAD(P)-binding Rossmann-fold domains"/>
    <property type="match status" value="1"/>
</dbReference>
<dbReference type="PROSITE" id="PS00670">
    <property type="entry name" value="D_2_HYDROXYACID_DH_2"/>
    <property type="match status" value="1"/>
</dbReference>
<evidence type="ECO:0000256" key="1">
    <source>
        <dbReference type="ARBA" id="ARBA00005854"/>
    </source>
</evidence>
<dbReference type="AlphaFoldDB" id="A0A484HFW9"/>
<name>A0A484HFW9_9BACT</name>
<keyword evidence="2 4" id="KW-0560">Oxidoreductase</keyword>
<dbReference type="GO" id="GO:0051287">
    <property type="term" value="F:NAD binding"/>
    <property type="evidence" value="ECO:0007669"/>
    <property type="project" value="InterPro"/>
</dbReference>
<dbReference type="Pfam" id="PF00389">
    <property type="entry name" value="2-Hacid_dh"/>
    <property type="match status" value="1"/>
</dbReference>